<evidence type="ECO:0000259" key="2">
    <source>
        <dbReference type="Pfam" id="PF12146"/>
    </source>
</evidence>
<keyword evidence="4" id="KW-1185">Reference proteome</keyword>
<dbReference type="GO" id="GO:0008474">
    <property type="term" value="F:palmitoyl-(protein) hydrolase activity"/>
    <property type="evidence" value="ECO:0007669"/>
    <property type="project" value="TreeGrafter"/>
</dbReference>
<feature type="transmembrane region" description="Helical" evidence="1">
    <location>
        <begin position="12"/>
        <end position="32"/>
    </location>
</feature>
<dbReference type="EMBL" id="ML991773">
    <property type="protein sequence ID" value="KAF2239346.1"/>
    <property type="molecule type" value="Genomic_DNA"/>
</dbReference>
<protein>
    <submittedName>
        <fullName evidence="3">BEM46 family protein</fullName>
    </submittedName>
</protein>
<dbReference type="InterPro" id="IPR022742">
    <property type="entry name" value="Hydrolase_4"/>
</dbReference>
<dbReference type="AlphaFoldDB" id="A0A6A6HMJ0"/>
<dbReference type="Proteomes" id="UP000800092">
    <property type="component" value="Unassembled WGS sequence"/>
</dbReference>
<feature type="domain" description="Serine aminopeptidase S33" evidence="2">
    <location>
        <begin position="92"/>
        <end position="225"/>
    </location>
</feature>
<dbReference type="InterPro" id="IPR029058">
    <property type="entry name" value="AB_hydrolase_fold"/>
</dbReference>
<reference evidence="3" key="1">
    <citation type="journal article" date="2020" name="Stud. Mycol.">
        <title>101 Dothideomycetes genomes: a test case for predicting lifestyles and emergence of pathogens.</title>
        <authorList>
            <person name="Haridas S."/>
            <person name="Albert R."/>
            <person name="Binder M."/>
            <person name="Bloem J."/>
            <person name="Labutti K."/>
            <person name="Salamov A."/>
            <person name="Andreopoulos B."/>
            <person name="Baker S."/>
            <person name="Barry K."/>
            <person name="Bills G."/>
            <person name="Bluhm B."/>
            <person name="Cannon C."/>
            <person name="Castanera R."/>
            <person name="Culley D."/>
            <person name="Daum C."/>
            <person name="Ezra D."/>
            <person name="Gonzalez J."/>
            <person name="Henrissat B."/>
            <person name="Kuo A."/>
            <person name="Liang C."/>
            <person name="Lipzen A."/>
            <person name="Lutzoni F."/>
            <person name="Magnuson J."/>
            <person name="Mondo S."/>
            <person name="Nolan M."/>
            <person name="Ohm R."/>
            <person name="Pangilinan J."/>
            <person name="Park H.-J."/>
            <person name="Ramirez L."/>
            <person name="Alfaro M."/>
            <person name="Sun H."/>
            <person name="Tritt A."/>
            <person name="Yoshinaga Y."/>
            <person name="Zwiers L.-H."/>
            <person name="Turgeon B."/>
            <person name="Goodwin S."/>
            <person name="Spatafora J."/>
            <person name="Crous P."/>
            <person name="Grigoriev I."/>
        </authorList>
    </citation>
    <scope>NUCLEOTIDE SEQUENCE</scope>
    <source>
        <strain evidence="3">Tuck. ex Michener</strain>
    </source>
</reference>
<gene>
    <name evidence="3" type="ORF">EV356DRAFT_523968</name>
</gene>
<keyword evidence="1" id="KW-0812">Transmembrane</keyword>
<dbReference type="PANTHER" id="PTHR12277">
    <property type="entry name" value="ALPHA/BETA HYDROLASE DOMAIN-CONTAINING PROTEIN"/>
    <property type="match status" value="1"/>
</dbReference>
<accession>A0A6A6HMJ0</accession>
<organism evidence="3 4">
    <name type="scientific">Viridothelium virens</name>
    <name type="common">Speckled blister lichen</name>
    <name type="synonym">Trypethelium virens</name>
    <dbReference type="NCBI Taxonomy" id="1048519"/>
    <lineage>
        <taxon>Eukaryota</taxon>
        <taxon>Fungi</taxon>
        <taxon>Dikarya</taxon>
        <taxon>Ascomycota</taxon>
        <taxon>Pezizomycotina</taxon>
        <taxon>Dothideomycetes</taxon>
        <taxon>Dothideomycetes incertae sedis</taxon>
        <taxon>Trypetheliales</taxon>
        <taxon>Trypetheliaceae</taxon>
        <taxon>Viridothelium</taxon>
    </lineage>
</organism>
<evidence type="ECO:0000313" key="4">
    <source>
        <dbReference type="Proteomes" id="UP000800092"/>
    </source>
</evidence>
<sequence>MASYLSGFISYLRIPVLASSGVAALLSTVLYFKQNELIYPRNIPLNARTEVPKPSQFGIQDFEELKIPTPDGESLSAFLIRPSNKQFACNITILTFHGNAGNIGHRVPIAKVLENSLGANVLMLEYRGYGLSTGDPNEKGLTIDAQTGLDYIRQRAELRGTKIIIYGQSLGGAVGIGLAARNQEQGDIAALILENTFLSIRKMIPAALPPARYLAPFCHQVWPSEEMLPNITKMPVLFLSGLKDEIVPPSHMKQLYDSCKAPVKIWRELPNGDHNSSVAEPGYFQYVEQFIHEHVVKR</sequence>
<name>A0A6A6HMJ0_VIRVR</name>
<keyword evidence="1" id="KW-0472">Membrane</keyword>
<keyword evidence="1" id="KW-1133">Transmembrane helix</keyword>
<evidence type="ECO:0000313" key="3">
    <source>
        <dbReference type="EMBL" id="KAF2239346.1"/>
    </source>
</evidence>
<dbReference type="Pfam" id="PF12146">
    <property type="entry name" value="Hydrolase_4"/>
    <property type="match status" value="1"/>
</dbReference>
<proteinExistence type="predicted"/>
<dbReference type="PANTHER" id="PTHR12277:SF81">
    <property type="entry name" value="PROTEIN ABHD13"/>
    <property type="match status" value="1"/>
</dbReference>
<dbReference type="GO" id="GO:0016020">
    <property type="term" value="C:membrane"/>
    <property type="evidence" value="ECO:0007669"/>
    <property type="project" value="TreeGrafter"/>
</dbReference>
<dbReference type="OrthoDB" id="10249433at2759"/>
<dbReference type="Gene3D" id="3.40.50.1820">
    <property type="entry name" value="alpha/beta hydrolase"/>
    <property type="match status" value="1"/>
</dbReference>
<dbReference type="SUPFAM" id="SSF53474">
    <property type="entry name" value="alpha/beta-Hydrolases"/>
    <property type="match status" value="1"/>
</dbReference>
<evidence type="ECO:0000256" key="1">
    <source>
        <dbReference type="SAM" id="Phobius"/>
    </source>
</evidence>